<evidence type="ECO:0000313" key="3">
    <source>
        <dbReference type="EMBL" id="MBF6025069.1"/>
    </source>
</evidence>
<dbReference type="InterPro" id="IPR054098">
    <property type="entry name" value="NGO1945-like_C"/>
</dbReference>
<dbReference type="Proteomes" id="UP001429984">
    <property type="component" value="Unassembled WGS sequence"/>
</dbReference>
<keyword evidence="3" id="KW-0238">DNA-binding</keyword>
<name>A0ABS0BBK6_9GAMM</name>
<dbReference type="EMBL" id="JADLZT010000007">
    <property type="protein sequence ID" value="MBF6025069.1"/>
    <property type="molecule type" value="Genomic_DNA"/>
</dbReference>
<dbReference type="Pfam" id="PF09836">
    <property type="entry name" value="DUF2063"/>
    <property type="match status" value="1"/>
</dbReference>
<dbReference type="InterPro" id="IPR044922">
    <property type="entry name" value="DUF2063_N_sf"/>
</dbReference>
<dbReference type="Pfam" id="PF22106">
    <property type="entry name" value="NGO1945_C"/>
    <property type="match status" value="1"/>
</dbReference>
<evidence type="ECO:0000313" key="4">
    <source>
        <dbReference type="Proteomes" id="UP001429984"/>
    </source>
</evidence>
<dbReference type="Gene3D" id="3.90.930.50">
    <property type="match status" value="1"/>
</dbReference>
<dbReference type="Gene3D" id="1.10.150.690">
    <property type="entry name" value="DUF2063"/>
    <property type="match status" value="1"/>
</dbReference>
<dbReference type="GO" id="GO:0003677">
    <property type="term" value="F:DNA binding"/>
    <property type="evidence" value="ECO:0007669"/>
    <property type="project" value="UniProtKB-KW"/>
</dbReference>
<comment type="caution">
    <text evidence="3">The sequence shown here is derived from an EMBL/GenBank/DDBJ whole genome shotgun (WGS) entry which is preliminary data.</text>
</comment>
<keyword evidence="4" id="KW-1185">Reference proteome</keyword>
<dbReference type="RefSeq" id="WP_194931677.1">
    <property type="nucleotide sequence ID" value="NZ_JADLZT010000007.1"/>
</dbReference>
<gene>
    <name evidence="3" type="ORF">IU514_13640</name>
</gene>
<evidence type="ECO:0000259" key="1">
    <source>
        <dbReference type="Pfam" id="PF09836"/>
    </source>
</evidence>
<proteinExistence type="predicted"/>
<protein>
    <submittedName>
        <fullName evidence="3">DNA-binding domain-containing protein</fullName>
    </submittedName>
</protein>
<accession>A0ABS0BBK6</accession>
<feature type="domain" description="Putative DNA-binding" evidence="1">
    <location>
        <begin position="8"/>
        <end position="93"/>
    </location>
</feature>
<evidence type="ECO:0000259" key="2">
    <source>
        <dbReference type="Pfam" id="PF22106"/>
    </source>
</evidence>
<sequence length="253" mass="28338">MADTLREQQYVLARHLRDPGRHPPPPGIDERRLKIYRELFFHSLESLLSGTFPVIRQTLPKAQWLALVRSFYADYRSQTPLFTRIAEEFVGFLQQHAGDDTPPWVPELAHYEWVELHLDLMDAHDPAHDADGDLLDGIPVLSSLALPLGYRWQVTTIGPGTIPAVMSEQPTLLLVHRDAEARVRFSQITPLAYRLLESISSEPRTGREHLAALAQEAGGDADTIHAHGLALLEELRTQRVVLGTLNETAAGTL</sequence>
<feature type="domain" description="NGO1945-like C-terminal" evidence="2">
    <location>
        <begin position="142"/>
        <end position="236"/>
    </location>
</feature>
<reference evidence="3 4" key="1">
    <citation type="submission" date="2020-11" db="EMBL/GenBank/DDBJ databases">
        <title>Draft Genome Sequence and Secondary Metabolite Biosynthetic Potential of the Lysobacter niastensis Type strain DSM 18481.</title>
        <authorList>
            <person name="Turrini P."/>
            <person name="Artuso I."/>
            <person name="Tescari M."/>
            <person name="Lugli G.A."/>
            <person name="Frangipani E."/>
            <person name="Ventura M."/>
            <person name="Visca P."/>
        </authorList>
    </citation>
    <scope>NUCLEOTIDE SEQUENCE [LARGE SCALE GENOMIC DNA]</scope>
    <source>
        <strain evidence="3 4">DSM 18481</strain>
    </source>
</reference>
<dbReference type="InterPro" id="IPR018640">
    <property type="entry name" value="DUF2063"/>
</dbReference>
<organism evidence="3 4">
    <name type="scientific">Lysobacter niastensis</name>
    <dbReference type="NCBI Taxonomy" id="380629"/>
    <lineage>
        <taxon>Bacteria</taxon>
        <taxon>Pseudomonadati</taxon>
        <taxon>Pseudomonadota</taxon>
        <taxon>Gammaproteobacteria</taxon>
        <taxon>Lysobacterales</taxon>
        <taxon>Lysobacteraceae</taxon>
        <taxon>Lysobacter</taxon>
    </lineage>
</organism>